<accession>A0A3N4K097</accession>
<gene>
    <name evidence="2" type="ORF">L873DRAFT_1672675</name>
</gene>
<feature type="domain" description="DDE-1" evidence="1">
    <location>
        <begin position="46"/>
        <end position="218"/>
    </location>
</feature>
<name>A0A3N4K097_9PEZI</name>
<evidence type="ECO:0000259" key="1">
    <source>
        <dbReference type="Pfam" id="PF03184"/>
    </source>
</evidence>
<proteinExistence type="predicted"/>
<dbReference type="InterPro" id="IPR004875">
    <property type="entry name" value="DDE_SF_endonuclease_dom"/>
</dbReference>
<protein>
    <submittedName>
        <fullName evidence="2">DDE-domain-containing protein</fullName>
    </submittedName>
</protein>
<dbReference type="AlphaFoldDB" id="A0A3N4K097"/>
<dbReference type="OrthoDB" id="5422709at2759"/>
<dbReference type="EMBL" id="ML120366">
    <property type="protein sequence ID" value="RPB02739.1"/>
    <property type="molecule type" value="Genomic_DNA"/>
</dbReference>
<dbReference type="Pfam" id="PF03184">
    <property type="entry name" value="DDE_1"/>
    <property type="match status" value="1"/>
</dbReference>
<keyword evidence="3" id="KW-1185">Reference proteome</keyword>
<feature type="non-terminal residue" evidence="2">
    <location>
        <position position="1"/>
    </location>
</feature>
<organism evidence="2 3">
    <name type="scientific">Choiromyces venosus 120613-1</name>
    <dbReference type="NCBI Taxonomy" id="1336337"/>
    <lineage>
        <taxon>Eukaryota</taxon>
        <taxon>Fungi</taxon>
        <taxon>Dikarya</taxon>
        <taxon>Ascomycota</taxon>
        <taxon>Pezizomycotina</taxon>
        <taxon>Pezizomycetes</taxon>
        <taxon>Pezizales</taxon>
        <taxon>Tuberaceae</taxon>
        <taxon>Choiromyces</taxon>
    </lineage>
</organism>
<evidence type="ECO:0000313" key="2">
    <source>
        <dbReference type="EMBL" id="RPB02739.1"/>
    </source>
</evidence>
<evidence type="ECO:0000313" key="3">
    <source>
        <dbReference type="Proteomes" id="UP000276215"/>
    </source>
</evidence>
<dbReference type="PANTHER" id="PTHR19303">
    <property type="entry name" value="TRANSPOSON"/>
    <property type="match status" value="1"/>
</dbReference>
<dbReference type="GO" id="GO:0005634">
    <property type="term" value="C:nucleus"/>
    <property type="evidence" value="ECO:0007669"/>
    <property type="project" value="TreeGrafter"/>
</dbReference>
<dbReference type="Proteomes" id="UP000276215">
    <property type="component" value="Unassembled WGS sequence"/>
</dbReference>
<dbReference type="PANTHER" id="PTHR19303:SF74">
    <property type="entry name" value="POGO TRANSPOSABLE ELEMENT WITH KRAB DOMAIN"/>
    <property type="match status" value="1"/>
</dbReference>
<reference evidence="2 3" key="1">
    <citation type="journal article" date="2018" name="Nat. Ecol. Evol.">
        <title>Pezizomycetes genomes reveal the molecular basis of ectomycorrhizal truffle lifestyle.</title>
        <authorList>
            <person name="Murat C."/>
            <person name="Payen T."/>
            <person name="Noel B."/>
            <person name="Kuo A."/>
            <person name="Morin E."/>
            <person name="Chen J."/>
            <person name="Kohler A."/>
            <person name="Krizsan K."/>
            <person name="Balestrini R."/>
            <person name="Da Silva C."/>
            <person name="Montanini B."/>
            <person name="Hainaut M."/>
            <person name="Levati E."/>
            <person name="Barry K.W."/>
            <person name="Belfiori B."/>
            <person name="Cichocki N."/>
            <person name="Clum A."/>
            <person name="Dockter R.B."/>
            <person name="Fauchery L."/>
            <person name="Guy J."/>
            <person name="Iotti M."/>
            <person name="Le Tacon F."/>
            <person name="Lindquist E.A."/>
            <person name="Lipzen A."/>
            <person name="Malagnac F."/>
            <person name="Mello A."/>
            <person name="Molinier V."/>
            <person name="Miyauchi S."/>
            <person name="Poulain J."/>
            <person name="Riccioni C."/>
            <person name="Rubini A."/>
            <person name="Sitrit Y."/>
            <person name="Splivallo R."/>
            <person name="Traeger S."/>
            <person name="Wang M."/>
            <person name="Zifcakova L."/>
            <person name="Wipf D."/>
            <person name="Zambonelli A."/>
            <person name="Paolocci F."/>
            <person name="Nowrousian M."/>
            <person name="Ottonello S."/>
            <person name="Baldrian P."/>
            <person name="Spatafora J.W."/>
            <person name="Henrissat B."/>
            <person name="Nagy L.G."/>
            <person name="Aury J.M."/>
            <person name="Wincker P."/>
            <person name="Grigoriev I.V."/>
            <person name="Bonfante P."/>
            <person name="Martin F.M."/>
        </authorList>
    </citation>
    <scope>NUCLEOTIDE SEQUENCE [LARGE SCALE GENOMIC DNA]</scope>
    <source>
        <strain evidence="2 3">120613-1</strain>
    </source>
</reference>
<dbReference type="InterPro" id="IPR050863">
    <property type="entry name" value="CenT-Element_Derived"/>
</dbReference>
<dbReference type="GO" id="GO:0003677">
    <property type="term" value="F:DNA binding"/>
    <property type="evidence" value="ECO:0007669"/>
    <property type="project" value="TreeGrafter"/>
</dbReference>
<sequence length="299" mass="34100">IKYYGIVPENMYNMDEKGFTMGKGERCKVIYRRVRKNPRLTHDGSQEWVTVIEAVSAAGIVLPPMLINKGEAHSMGYETWLPFPTQKKVGLIRNSGGWSSSRKTLKYQPWSSNRLNLNWAKGKYRLLLLDGHTSHLTWEFFNFYLSHRVIPLCFPAHLTHLLQPLDVGLFGPLQHYYSAELDECIVKGEEGMNKEEFLQILLPARKRAYTENNILWAWEGAGIQPLNPRRVLDARSETKQSHTKKTSTILQTLSNNPTILHNLHRLSQTSPKVQTAAKSPRAATSSLLCGLHRIRSPVT</sequence>